<gene>
    <name evidence="4" type="ORF">U1T56_21035</name>
</gene>
<keyword evidence="4" id="KW-0328">Glycosyltransferase</keyword>
<dbReference type="PANTHER" id="PTHR22916">
    <property type="entry name" value="GLYCOSYLTRANSFERASE"/>
    <property type="match status" value="1"/>
</dbReference>
<keyword evidence="4" id="KW-0808">Transferase</keyword>
<dbReference type="Gene3D" id="3.90.550.10">
    <property type="entry name" value="Spore Coat Polysaccharide Biosynthesis Protein SpsA, Chain A"/>
    <property type="match status" value="1"/>
</dbReference>
<dbReference type="InterPro" id="IPR001173">
    <property type="entry name" value="Glyco_trans_2-like"/>
</dbReference>
<dbReference type="EC" id="2.4.-.-" evidence="4"/>
<dbReference type="RefSeq" id="WP_418161493.1">
    <property type="nucleotide sequence ID" value="NZ_JBBLZC010000031.1"/>
</dbReference>
<evidence type="ECO:0000259" key="2">
    <source>
        <dbReference type="Pfam" id="PF00535"/>
    </source>
</evidence>
<organism evidence="4 5">
    <name type="scientific">Benzoatithermus flavus</name>
    <dbReference type="NCBI Taxonomy" id="3108223"/>
    <lineage>
        <taxon>Bacteria</taxon>
        <taxon>Pseudomonadati</taxon>
        <taxon>Pseudomonadota</taxon>
        <taxon>Alphaproteobacteria</taxon>
        <taxon>Geminicoccales</taxon>
        <taxon>Geminicoccaceae</taxon>
        <taxon>Benzoatithermus</taxon>
    </lineage>
</organism>
<protein>
    <submittedName>
        <fullName evidence="4">Glycosyltransferase</fullName>
        <ecNumber evidence="4">2.4.-.-</ecNumber>
    </submittedName>
</protein>
<dbReference type="Pfam" id="PF13579">
    <property type="entry name" value="Glyco_trans_4_4"/>
    <property type="match status" value="1"/>
</dbReference>
<feature type="coiled-coil region" evidence="1">
    <location>
        <begin position="663"/>
        <end position="697"/>
    </location>
</feature>
<evidence type="ECO:0000313" key="4">
    <source>
        <dbReference type="EMBL" id="MEK0085644.1"/>
    </source>
</evidence>
<dbReference type="SUPFAM" id="SSF53448">
    <property type="entry name" value="Nucleotide-diphospho-sugar transferases"/>
    <property type="match status" value="1"/>
</dbReference>
<comment type="caution">
    <text evidence="4">The sequence shown here is derived from an EMBL/GenBank/DDBJ whole genome shotgun (WGS) entry which is preliminary data.</text>
</comment>
<dbReference type="InterPro" id="IPR029044">
    <property type="entry name" value="Nucleotide-diphossugar_trans"/>
</dbReference>
<evidence type="ECO:0000313" key="5">
    <source>
        <dbReference type="Proteomes" id="UP001375743"/>
    </source>
</evidence>
<evidence type="ECO:0000259" key="3">
    <source>
        <dbReference type="Pfam" id="PF13579"/>
    </source>
</evidence>
<reference evidence="4 5" key="1">
    <citation type="submission" date="2024-01" db="EMBL/GenBank/DDBJ databases">
        <title>Multi-omics insights into the function and evolution of sodium benzoate biodegradation pathways in Benzoatithermus flavus gen. nov., sp. nov. from hot spring.</title>
        <authorList>
            <person name="Hu C.-J."/>
            <person name="Li W.-J."/>
        </authorList>
    </citation>
    <scope>NUCLEOTIDE SEQUENCE [LARGE SCALE GENOMIC DNA]</scope>
    <source>
        <strain evidence="4 5">SYSU G07066</strain>
    </source>
</reference>
<sequence>MKICIATLDIVGPIRNGGIGTAYTQLALLLAQAGHEVTIAYLLGEQGEQGSLREWQRWYAERGIVFRPVRLDARLRLQGPPQRGDAYRTYIWLRELPERFDVVHFPEWRGYGYYAMLAKRLGLDFQDTTFCVGTHSPTLWHTLGNGVVVSELHQIDLHWLEAQSIALADLVVSPSRYMLDWIREQGWTLPERAMVLPNVMLDAPIPAERPGNAMVTELVFFGRLEERKGLGLFCDAMDRLAPTLDRQVEVTFLGKPGQIHGQPGPAFAAERAEAWGLPWRVITDLDRDAALAYLARPGRLAVIPSLIENSPYTVLECLAAGIPFLAAGIGGVPELVAEPDRARTCFVPTPPALARALGAALHDGVAAAGCAFDVAANNRRWLELHEELARRPAASMASPVVVEQPLVSVCLVHRNRPRFLEQAVRSLEAQDYPHFEVVLVDDGSDRPEALACLDRLEPAFERRGWRIVRQANRYLGAARNAAAAAARGDYLLFMDDDNIADPDELSTFVKAALASGADILTCVLRPFRGDHPGSGEHEPLWLPVGANLSLGLFENCFGDANALIRRACFEALGGFSEDFGVGHEDWELFARAVLRGFTLHVVPEPLFWYRVSDTGMLRSGHMVADFQRSLRPYLEAVPAALRDTLRLAHGSELQKLIAFLRRREEEESEAAAARLYLEELEQGIEWLEEQCRHKDKELQWFREQFRRKDEELDRIKSSLFWRMSRPIRYTKKKLRRNGAAMRD</sequence>
<keyword evidence="5" id="KW-1185">Reference proteome</keyword>
<dbReference type="PANTHER" id="PTHR22916:SF3">
    <property type="entry name" value="UDP-GLCNAC:BETAGAL BETA-1,3-N-ACETYLGLUCOSAMINYLTRANSFERASE-LIKE PROTEIN 1"/>
    <property type="match status" value="1"/>
</dbReference>
<keyword evidence="1" id="KW-0175">Coiled coil</keyword>
<dbReference type="Gene3D" id="3.40.50.2000">
    <property type="entry name" value="Glycogen Phosphorylase B"/>
    <property type="match status" value="2"/>
</dbReference>
<dbReference type="SUPFAM" id="SSF53756">
    <property type="entry name" value="UDP-Glycosyltransferase/glycogen phosphorylase"/>
    <property type="match status" value="1"/>
</dbReference>
<evidence type="ECO:0000256" key="1">
    <source>
        <dbReference type="SAM" id="Coils"/>
    </source>
</evidence>
<proteinExistence type="predicted"/>
<dbReference type="CDD" id="cd00761">
    <property type="entry name" value="Glyco_tranf_GTA_type"/>
    <property type="match status" value="1"/>
</dbReference>
<name>A0ABU8XX58_9PROT</name>
<dbReference type="CDD" id="cd03801">
    <property type="entry name" value="GT4_PimA-like"/>
    <property type="match status" value="1"/>
</dbReference>
<dbReference type="Proteomes" id="UP001375743">
    <property type="component" value="Unassembled WGS sequence"/>
</dbReference>
<dbReference type="Pfam" id="PF13692">
    <property type="entry name" value="Glyco_trans_1_4"/>
    <property type="match status" value="1"/>
</dbReference>
<dbReference type="InterPro" id="IPR028098">
    <property type="entry name" value="Glyco_trans_4-like_N"/>
</dbReference>
<dbReference type="GO" id="GO:0016757">
    <property type="term" value="F:glycosyltransferase activity"/>
    <property type="evidence" value="ECO:0007669"/>
    <property type="project" value="UniProtKB-KW"/>
</dbReference>
<feature type="domain" description="Glycosyltransferase 2-like" evidence="2">
    <location>
        <begin position="408"/>
        <end position="569"/>
    </location>
</feature>
<feature type="domain" description="Glycosyltransferase subfamily 4-like N-terminal" evidence="3">
    <location>
        <begin position="17"/>
        <end position="198"/>
    </location>
</feature>
<accession>A0ABU8XX58</accession>
<dbReference type="EMBL" id="JBBLZC010000031">
    <property type="protein sequence ID" value="MEK0085644.1"/>
    <property type="molecule type" value="Genomic_DNA"/>
</dbReference>
<dbReference type="Pfam" id="PF00535">
    <property type="entry name" value="Glycos_transf_2"/>
    <property type="match status" value="1"/>
</dbReference>